<dbReference type="InterPro" id="IPR055108">
    <property type="entry name" value="Syntrophin_4th"/>
</dbReference>
<reference evidence="15 16" key="1">
    <citation type="submission" date="2017-06" db="EMBL/GenBank/DDBJ databases">
        <title>Aedes aegypti genome working group (AGWG) sequencing and assembly.</title>
        <authorList>
            <consortium name="Aedes aegypti Genome Working Group (AGWG)"/>
            <person name="Matthews B.J."/>
        </authorList>
    </citation>
    <scope>NUCLEOTIDE SEQUENCE [LARGE SCALE GENOMIC DNA]</scope>
    <source>
        <strain evidence="15 16">LVP_AGWG</strain>
    </source>
</reference>
<dbReference type="GO" id="GO:0005198">
    <property type="term" value="F:structural molecule activity"/>
    <property type="evidence" value="ECO:0007669"/>
    <property type="project" value="InterPro"/>
</dbReference>
<dbReference type="GO" id="GO:0003779">
    <property type="term" value="F:actin binding"/>
    <property type="evidence" value="ECO:0007669"/>
    <property type="project" value="UniProtKB-KW"/>
</dbReference>
<dbReference type="InterPro" id="IPR036034">
    <property type="entry name" value="PDZ_sf"/>
</dbReference>
<dbReference type="PROSITE" id="PS50106">
    <property type="entry name" value="PDZ"/>
    <property type="match status" value="1"/>
</dbReference>
<keyword evidence="12" id="KW-0009">Actin-binding</keyword>
<dbReference type="InterPro" id="IPR001849">
    <property type="entry name" value="PH_domain"/>
</dbReference>
<dbReference type="EnsemblMetazoa" id="AAEL019820-RA">
    <property type="protein sequence ID" value="AAEL019820-PA"/>
    <property type="gene ID" value="AAEL019820"/>
</dbReference>
<keyword evidence="13" id="KW-0206">Cytoskeleton</keyword>
<keyword evidence="10" id="KW-0965">Cell junction</keyword>
<dbReference type="GO" id="GO:0070161">
    <property type="term" value="C:anchoring junction"/>
    <property type="evidence" value="ECO:0007669"/>
    <property type="project" value="UniProtKB-SubCell"/>
</dbReference>
<evidence type="ECO:0000256" key="7">
    <source>
        <dbReference type="ARBA" id="ARBA00022737"/>
    </source>
</evidence>
<dbReference type="InterPro" id="IPR001478">
    <property type="entry name" value="PDZ"/>
</dbReference>
<keyword evidence="11" id="KW-0472">Membrane</keyword>
<evidence type="ECO:0000256" key="12">
    <source>
        <dbReference type="ARBA" id="ARBA00023203"/>
    </source>
</evidence>
<keyword evidence="5" id="KW-0963">Cytoplasm</keyword>
<dbReference type="Pfam" id="PF23012">
    <property type="entry name" value="Syntrophin_4th"/>
    <property type="match status" value="1"/>
</dbReference>
<dbReference type="Pfam" id="PF18012">
    <property type="entry name" value="PH_17"/>
    <property type="match status" value="1"/>
</dbReference>
<gene>
    <name evidence="15" type="primary">5575195</name>
</gene>
<dbReference type="Proteomes" id="UP000008820">
    <property type="component" value="Chromosome 3"/>
</dbReference>
<dbReference type="CDD" id="cd01258">
    <property type="entry name" value="PHsplit_syntrophin"/>
    <property type="match status" value="1"/>
</dbReference>
<evidence type="ECO:0000256" key="4">
    <source>
        <dbReference type="ARBA" id="ARBA00010798"/>
    </source>
</evidence>
<dbReference type="SUPFAM" id="SSF50156">
    <property type="entry name" value="PDZ domain-like"/>
    <property type="match status" value="1"/>
</dbReference>
<proteinExistence type="inferred from homology"/>
<evidence type="ECO:0000256" key="1">
    <source>
        <dbReference type="ARBA" id="ARBA00004184"/>
    </source>
</evidence>
<dbReference type="CDD" id="cd06801">
    <property type="entry name" value="PDZ_syntrophin-like"/>
    <property type="match status" value="1"/>
</dbReference>
<comment type="subcellular location">
    <subcellularLocation>
        <location evidence="3">Cell junction</location>
    </subcellularLocation>
    <subcellularLocation>
        <location evidence="2">Cytoplasm</location>
        <location evidence="2">Cytoskeleton</location>
    </subcellularLocation>
    <subcellularLocation>
        <location evidence="1">Endomembrane system</location>
        <topology evidence="1">Peripheral membrane protein</topology>
    </subcellularLocation>
</comment>
<evidence type="ECO:0000256" key="5">
    <source>
        <dbReference type="ARBA" id="ARBA00022490"/>
    </source>
</evidence>
<dbReference type="InterPro" id="IPR041428">
    <property type="entry name" value="PHsplit_syntrophin"/>
</dbReference>
<keyword evidence="6" id="KW-0597">Phosphoprotein</keyword>
<evidence type="ECO:0000256" key="11">
    <source>
        <dbReference type="ARBA" id="ARBA00023136"/>
    </source>
</evidence>
<dbReference type="GO" id="GO:0016010">
    <property type="term" value="C:dystrophin-associated glycoprotein complex"/>
    <property type="evidence" value="ECO:0007669"/>
    <property type="project" value="TreeGrafter"/>
</dbReference>
<feature type="region of interest" description="Disordered" evidence="14">
    <location>
        <begin position="61"/>
        <end position="134"/>
    </location>
</feature>
<dbReference type="Pfam" id="PF00169">
    <property type="entry name" value="PH"/>
    <property type="match status" value="1"/>
</dbReference>
<evidence type="ECO:0000256" key="10">
    <source>
        <dbReference type="ARBA" id="ARBA00022949"/>
    </source>
</evidence>
<feature type="compositionally biased region" description="Low complexity" evidence="14">
    <location>
        <begin position="70"/>
        <end position="98"/>
    </location>
</feature>
<evidence type="ECO:0000256" key="14">
    <source>
        <dbReference type="SAM" id="MobiDB-lite"/>
    </source>
</evidence>
<evidence type="ECO:0000256" key="9">
    <source>
        <dbReference type="ARBA" id="ARBA00022860"/>
    </source>
</evidence>
<dbReference type="FunFam" id="2.30.29.30:FF:000342">
    <property type="entry name" value="beta-1-syntrophin isoform X1"/>
    <property type="match status" value="1"/>
</dbReference>
<keyword evidence="16" id="KW-1185">Reference proteome</keyword>
<protein>
    <submittedName>
        <fullName evidence="15">Uncharacterized protein</fullName>
    </submittedName>
</protein>
<dbReference type="PANTHER" id="PTHR10554:SF12">
    <property type="entry name" value="IP02644P"/>
    <property type="match status" value="1"/>
</dbReference>
<keyword evidence="8" id="KW-0106">Calcium</keyword>
<evidence type="ECO:0000256" key="6">
    <source>
        <dbReference type="ARBA" id="ARBA00022553"/>
    </source>
</evidence>
<evidence type="ECO:0000256" key="3">
    <source>
        <dbReference type="ARBA" id="ARBA00004282"/>
    </source>
</evidence>
<dbReference type="OrthoDB" id="409749at2759"/>
<dbReference type="PANTHER" id="PTHR10554">
    <property type="entry name" value="SYNTROPHIN"/>
    <property type="match status" value="1"/>
</dbReference>
<dbReference type="InterPro" id="IPR015482">
    <property type="entry name" value="Syntrophin"/>
</dbReference>
<accession>A0A6I8TVZ0</accession>
<keyword evidence="7" id="KW-0677">Repeat</keyword>
<dbReference type="GO" id="GO:0005516">
    <property type="term" value="F:calmodulin binding"/>
    <property type="evidence" value="ECO:0007669"/>
    <property type="project" value="UniProtKB-KW"/>
</dbReference>
<comment type="similarity">
    <text evidence="4">Belongs to the syntrophin family.</text>
</comment>
<name>A0A6I8TVZ0_AEDAE</name>
<dbReference type="SUPFAM" id="SSF50729">
    <property type="entry name" value="PH domain-like"/>
    <property type="match status" value="1"/>
</dbReference>
<evidence type="ECO:0000256" key="8">
    <source>
        <dbReference type="ARBA" id="ARBA00022837"/>
    </source>
</evidence>
<evidence type="ECO:0000256" key="2">
    <source>
        <dbReference type="ARBA" id="ARBA00004245"/>
    </source>
</evidence>
<reference evidence="15" key="2">
    <citation type="submission" date="2020-05" db="UniProtKB">
        <authorList>
            <consortium name="EnsemblMetazoa"/>
        </authorList>
    </citation>
    <scope>IDENTIFICATION</scope>
    <source>
        <strain evidence="15">LVP_AGWG</strain>
    </source>
</reference>
<dbReference type="SMART" id="SM00233">
    <property type="entry name" value="PH"/>
    <property type="match status" value="2"/>
</dbReference>
<dbReference type="GO" id="GO:0012505">
    <property type="term" value="C:endomembrane system"/>
    <property type="evidence" value="ECO:0007669"/>
    <property type="project" value="UniProtKB-SubCell"/>
</dbReference>
<dbReference type="FunFam" id="2.30.42.10:FF:000052">
    <property type="entry name" value="Syntrophin beta 1"/>
    <property type="match status" value="1"/>
</dbReference>
<dbReference type="Gene3D" id="2.30.42.10">
    <property type="match status" value="1"/>
</dbReference>
<organism evidence="15 16">
    <name type="scientific">Aedes aegypti</name>
    <name type="common">Yellowfever mosquito</name>
    <name type="synonym">Culex aegypti</name>
    <dbReference type="NCBI Taxonomy" id="7159"/>
    <lineage>
        <taxon>Eukaryota</taxon>
        <taxon>Metazoa</taxon>
        <taxon>Ecdysozoa</taxon>
        <taxon>Arthropoda</taxon>
        <taxon>Hexapoda</taxon>
        <taxon>Insecta</taxon>
        <taxon>Pterygota</taxon>
        <taxon>Neoptera</taxon>
        <taxon>Endopterygota</taxon>
        <taxon>Diptera</taxon>
        <taxon>Nematocera</taxon>
        <taxon>Culicoidea</taxon>
        <taxon>Culicidae</taxon>
        <taxon>Culicinae</taxon>
        <taxon>Aedini</taxon>
        <taxon>Aedes</taxon>
        <taxon>Stegomyia</taxon>
    </lineage>
</organism>
<sequence length="593" mass="62794">MVESASMNRTSPAGSSSIVAAGVRSGILETRVRGAWYRVSVTLETDYISVSLDETCEPVDHSTTLNGTLGSNHSGNNGSNNSSQPSSAGASGPSIHSSENLSNGGGQNGVTTPAGSSTLNGGGSLNGDNFLNNNSTNNGNSNGIVNGNSNGLSGGIGVGVGGGGNILNNNGSGGAGSAGSGSNNNSIDNGIAEICDVPDSVANQKRHVRVIKSDNNGLGISIKGGRENRMPILISKIFRGMAADSAKGLYVGDAILSVNGEDLRDATHEEAVRSLKRAGRVVDLEVKFLREVTPYFRKASIISEVGWELQRAFLCPLGPGASSPPAAAPRSPPRADTRYIPLQLTHLARNLKYHDAENRCIELHSPDGIHSCILRAVDPQEATTWFNALHSAIGKSTQKALLDANRALASIIGELKFIGWLSRRCGGEQNGRSSSESSDELDKWQSIFVAVTDREFRLYESAPWSVEAWSRPFECSPLVTTRLAGAGNTSTVGSNSSAQSSVFCVRCGTTRGVVSHWLRSETNRDMAAWARVLVQGCHNAIICQREFSFRCLYQGRPCQLIVHLDRGFTLLDSALGSTGSKPLWSFPFDRMKG</sequence>
<dbReference type="InterPro" id="IPR011993">
    <property type="entry name" value="PH-like_dom_sf"/>
</dbReference>
<dbReference type="InParanoid" id="A0A6I8TVZ0"/>
<dbReference type="Gene3D" id="2.30.29.30">
    <property type="entry name" value="Pleckstrin-homology domain (PH domain)/Phosphotyrosine-binding domain (PTB)"/>
    <property type="match status" value="1"/>
</dbReference>
<keyword evidence="9" id="KW-0112">Calmodulin-binding</keyword>
<evidence type="ECO:0000313" key="16">
    <source>
        <dbReference type="Proteomes" id="UP000008820"/>
    </source>
</evidence>
<dbReference type="FunCoup" id="A0A6I8TVZ0">
    <property type="interactions" value="59"/>
</dbReference>
<dbReference type="AlphaFoldDB" id="A0A6I8TVZ0"/>
<evidence type="ECO:0000256" key="13">
    <source>
        <dbReference type="ARBA" id="ARBA00023212"/>
    </source>
</evidence>
<evidence type="ECO:0000313" key="15">
    <source>
        <dbReference type="EnsemblMetazoa" id="AAEL019820-PA"/>
    </source>
</evidence>
<dbReference type="GO" id="GO:0005856">
    <property type="term" value="C:cytoskeleton"/>
    <property type="evidence" value="ECO:0007669"/>
    <property type="project" value="UniProtKB-SubCell"/>
</dbReference>
<dbReference type="SMART" id="SM00228">
    <property type="entry name" value="PDZ"/>
    <property type="match status" value="1"/>
</dbReference>
<dbReference type="Pfam" id="PF00595">
    <property type="entry name" value="PDZ"/>
    <property type="match status" value="1"/>
</dbReference>